<dbReference type="InterPro" id="IPR003598">
    <property type="entry name" value="Ig_sub2"/>
</dbReference>
<dbReference type="OrthoDB" id="676979at2759"/>
<dbReference type="SUPFAM" id="SSF52058">
    <property type="entry name" value="L domain-like"/>
    <property type="match status" value="1"/>
</dbReference>
<evidence type="ECO:0000256" key="4">
    <source>
        <dbReference type="ARBA" id="ARBA00023157"/>
    </source>
</evidence>
<reference evidence="6" key="1">
    <citation type="journal article" date="2010" name="Science">
        <title>Plasticity of animal genome architecture unmasked by rapid evolution of a pelagic tunicate.</title>
        <authorList>
            <person name="Denoeud F."/>
            <person name="Henriet S."/>
            <person name="Mungpakdee S."/>
            <person name="Aury J.M."/>
            <person name="Da Silva C."/>
            <person name="Brinkmann H."/>
            <person name="Mikhaleva J."/>
            <person name="Olsen L.C."/>
            <person name="Jubin C."/>
            <person name="Canestro C."/>
            <person name="Bouquet J.M."/>
            <person name="Danks G."/>
            <person name="Poulain J."/>
            <person name="Campsteijn C."/>
            <person name="Adamski M."/>
            <person name="Cross I."/>
            <person name="Yadetie F."/>
            <person name="Muffato M."/>
            <person name="Louis A."/>
            <person name="Butcher S."/>
            <person name="Tsagkogeorga G."/>
            <person name="Konrad A."/>
            <person name="Singh S."/>
            <person name="Jensen M.F."/>
            <person name="Cong E.H."/>
            <person name="Eikeseth-Otteraa H."/>
            <person name="Noel B."/>
            <person name="Anthouard V."/>
            <person name="Porcel B.M."/>
            <person name="Kachouri-Lafond R."/>
            <person name="Nishino A."/>
            <person name="Ugolini M."/>
            <person name="Chourrout P."/>
            <person name="Nishida H."/>
            <person name="Aasland R."/>
            <person name="Huzurbazar S."/>
            <person name="Westhof E."/>
            <person name="Delsuc F."/>
            <person name="Lehrach H."/>
            <person name="Reinhardt R."/>
            <person name="Weissenbach J."/>
            <person name="Roy S.W."/>
            <person name="Artiguenave F."/>
            <person name="Postlethwait J.H."/>
            <person name="Manak J.R."/>
            <person name="Thompson E.M."/>
            <person name="Jaillon O."/>
            <person name="Du Pasquier L."/>
            <person name="Boudinot P."/>
            <person name="Liberles D.A."/>
            <person name="Volff J.N."/>
            <person name="Philippe H."/>
            <person name="Lenhard B."/>
            <person name="Roest Crollius H."/>
            <person name="Wincker P."/>
            <person name="Chourrout D."/>
        </authorList>
    </citation>
    <scope>NUCLEOTIDE SEQUENCE [LARGE SCALE GENOMIC DNA]</scope>
</reference>
<dbReference type="InterPro" id="IPR001611">
    <property type="entry name" value="Leu-rich_rpt"/>
</dbReference>
<dbReference type="PROSITE" id="PS51450">
    <property type="entry name" value="LRR"/>
    <property type="match status" value="2"/>
</dbReference>
<dbReference type="PROSITE" id="PS50835">
    <property type="entry name" value="IG_LIKE"/>
    <property type="match status" value="1"/>
</dbReference>
<dbReference type="EMBL" id="FN653019">
    <property type="protein sequence ID" value="CBY22682.1"/>
    <property type="molecule type" value="Genomic_DNA"/>
</dbReference>
<dbReference type="PANTHER" id="PTHR45842:SF22">
    <property type="entry name" value="INSULIN-LIKE GROWTH FACTOR-BINDING PROTEIN COMPLEX ACID LABILE SUBUNIT ISOFORM X1"/>
    <property type="match status" value="1"/>
</dbReference>
<proteinExistence type="predicted"/>
<dbReference type="Proteomes" id="UP000001307">
    <property type="component" value="Unassembled WGS sequence"/>
</dbReference>
<evidence type="ECO:0000256" key="3">
    <source>
        <dbReference type="ARBA" id="ARBA00022737"/>
    </source>
</evidence>
<keyword evidence="7" id="KW-1185">Reference proteome</keyword>
<evidence type="ECO:0000313" key="7">
    <source>
        <dbReference type="Proteomes" id="UP000001307"/>
    </source>
</evidence>
<dbReference type="InterPro" id="IPR032675">
    <property type="entry name" value="LRR_dom_sf"/>
</dbReference>
<dbReference type="SMART" id="SM00409">
    <property type="entry name" value="IG"/>
    <property type="match status" value="1"/>
</dbReference>
<sequence>MPEDNNCDYGEIKKTDICAPILIAHDQISVDEGQEIFIRCLALGEPSVTVRLFDQDDNVVGYRGELRIKNAKRQHAGKYTCQAANQYDLIRDSFQVIVSEPVPYSSEHFEFNFSELSYDGASRSSDYGNYEDIISEELDRSTRYGGVSYEWKTKSCPENCVCTINPVSISKVTTCAGAYLDNVPLPSDMNILIARQSFLDLGKMNLYRNMIRYLRIQESEYPSIDSEDFDDFINLEDLSIIDAGLTEISETAFEDLEKLRYLDLSGNELNRIPVKVFQALKHLELLSLSNNPLQIIEYQLFSSMENLKTLNVGKCDLDDFPSSLTSKTSSLEFLWLDANNLVDVPDIAHLNSLREVRLTKNPIQYFKFNDFHDLSEINTITADEMPWLEFVEEGAFRNLPKLTEVSISDSPALIFFHQNAFENTPELRILSIRRTGLISLGNLGLSTIHSLNIDSNEFYCTCAMRWIDMKLKTDAKCRNTNKYLVEYLKQDKEKSCEEYLFLSNKGHAVRQENDYVRLACYSTLNSPVTLSGGNSEIKEENIFEFSVSKETVGTYHCRSNVSDESIKVIMDGHPGINLNYLTKNNNYF</sequence>
<dbReference type="Pfam" id="PF13927">
    <property type="entry name" value="Ig_3"/>
    <property type="match status" value="1"/>
</dbReference>
<keyword evidence="3" id="KW-0677">Repeat</keyword>
<dbReference type="InParanoid" id="E4WZT6"/>
<evidence type="ECO:0000259" key="5">
    <source>
        <dbReference type="PROSITE" id="PS50835"/>
    </source>
</evidence>
<organism evidence="6">
    <name type="scientific">Oikopleura dioica</name>
    <name type="common">Tunicate</name>
    <dbReference type="NCBI Taxonomy" id="34765"/>
    <lineage>
        <taxon>Eukaryota</taxon>
        <taxon>Metazoa</taxon>
        <taxon>Chordata</taxon>
        <taxon>Tunicata</taxon>
        <taxon>Appendicularia</taxon>
        <taxon>Copelata</taxon>
        <taxon>Oikopleuridae</taxon>
        <taxon>Oikopleura</taxon>
    </lineage>
</organism>
<dbReference type="Gene3D" id="3.80.10.10">
    <property type="entry name" value="Ribonuclease Inhibitor"/>
    <property type="match status" value="1"/>
</dbReference>
<gene>
    <name evidence="6" type="ORF">GSOID_T00013451001</name>
</gene>
<keyword evidence="2" id="KW-0732">Signal</keyword>
<dbReference type="InterPro" id="IPR003599">
    <property type="entry name" value="Ig_sub"/>
</dbReference>
<dbReference type="InterPro" id="IPR026906">
    <property type="entry name" value="LRR_5"/>
</dbReference>
<keyword evidence="4" id="KW-1015">Disulfide bond</keyword>
<name>E4WZT6_OIKDI</name>
<feature type="domain" description="Ig-like" evidence="5">
    <location>
        <begin position="20"/>
        <end position="99"/>
    </location>
</feature>
<dbReference type="SMART" id="SM00369">
    <property type="entry name" value="LRR_TYP"/>
    <property type="match status" value="5"/>
</dbReference>
<accession>E4WZT6</accession>
<dbReference type="InterPro" id="IPR013783">
    <property type="entry name" value="Ig-like_fold"/>
</dbReference>
<dbReference type="InterPro" id="IPR050467">
    <property type="entry name" value="LRFN"/>
</dbReference>
<dbReference type="Pfam" id="PF13306">
    <property type="entry name" value="LRR_5"/>
    <property type="match status" value="2"/>
</dbReference>
<evidence type="ECO:0000256" key="2">
    <source>
        <dbReference type="ARBA" id="ARBA00022729"/>
    </source>
</evidence>
<dbReference type="InterPro" id="IPR003591">
    <property type="entry name" value="Leu-rich_rpt_typical-subtyp"/>
</dbReference>
<dbReference type="CDD" id="cd00096">
    <property type="entry name" value="Ig"/>
    <property type="match status" value="1"/>
</dbReference>
<dbReference type="PANTHER" id="PTHR45842">
    <property type="entry name" value="SYNAPTIC ADHESION-LIKE MOLECULE SALM"/>
    <property type="match status" value="1"/>
</dbReference>
<keyword evidence="1" id="KW-0433">Leucine-rich repeat</keyword>
<dbReference type="Gene3D" id="2.60.40.10">
    <property type="entry name" value="Immunoglobulins"/>
    <property type="match status" value="1"/>
</dbReference>
<dbReference type="SUPFAM" id="SSF48726">
    <property type="entry name" value="Immunoglobulin"/>
    <property type="match status" value="1"/>
</dbReference>
<dbReference type="InterPro" id="IPR036179">
    <property type="entry name" value="Ig-like_dom_sf"/>
</dbReference>
<evidence type="ECO:0000256" key="1">
    <source>
        <dbReference type="ARBA" id="ARBA00022614"/>
    </source>
</evidence>
<dbReference type="AlphaFoldDB" id="E4WZT6"/>
<evidence type="ECO:0000313" key="6">
    <source>
        <dbReference type="EMBL" id="CBY22682.1"/>
    </source>
</evidence>
<dbReference type="SMART" id="SM00408">
    <property type="entry name" value="IGc2"/>
    <property type="match status" value="1"/>
</dbReference>
<dbReference type="InterPro" id="IPR007110">
    <property type="entry name" value="Ig-like_dom"/>
</dbReference>
<protein>
    <recommendedName>
        <fullName evidence="5">Ig-like domain-containing protein</fullName>
    </recommendedName>
</protein>